<gene>
    <name evidence="1" type="ORF">IAA66_07365</name>
</gene>
<protein>
    <submittedName>
        <fullName evidence="1">DUF3842 family protein</fullName>
    </submittedName>
</protein>
<accession>A0A9D0YWK8</accession>
<organism evidence="1 2">
    <name type="scientific">Candidatus Avichristensenella intestinipullorum</name>
    <dbReference type="NCBI Taxonomy" id="2840693"/>
    <lineage>
        <taxon>Bacteria</taxon>
        <taxon>Bacillati</taxon>
        <taxon>Bacillota</taxon>
        <taxon>Clostridia</taxon>
        <taxon>Candidatus Avichristensenella</taxon>
    </lineage>
</organism>
<dbReference type="InterPro" id="IPR024208">
    <property type="entry name" value="DUF3842"/>
</dbReference>
<name>A0A9D0YWK8_9FIRM</name>
<sequence>MKIVVVDGQGGGIGRRLVERLRSALPGHTLVAVGTNALATSNMLRAGADAGATGENAVRFNCRGADVVAGPGGIVLDDAMLGEISPAMARSVRESPGRLFLLSMEHSGPERPRGQRMDEAIDELVRRVAAYVQEASSAASTSR</sequence>
<dbReference type="Pfam" id="PF12953">
    <property type="entry name" value="DUF3842"/>
    <property type="match status" value="1"/>
</dbReference>
<dbReference type="Proteomes" id="UP000886819">
    <property type="component" value="Unassembled WGS sequence"/>
</dbReference>
<dbReference type="EMBL" id="DVFI01000101">
    <property type="protein sequence ID" value="HIQ63392.1"/>
    <property type="molecule type" value="Genomic_DNA"/>
</dbReference>
<evidence type="ECO:0000313" key="2">
    <source>
        <dbReference type="Proteomes" id="UP000886819"/>
    </source>
</evidence>
<reference evidence="1" key="1">
    <citation type="submission" date="2020-10" db="EMBL/GenBank/DDBJ databases">
        <authorList>
            <person name="Gilroy R."/>
        </authorList>
    </citation>
    <scope>NUCLEOTIDE SEQUENCE</scope>
    <source>
        <strain evidence="1">ChiHile30-977</strain>
    </source>
</reference>
<reference evidence="1" key="2">
    <citation type="journal article" date="2021" name="PeerJ">
        <title>Extensive microbial diversity within the chicken gut microbiome revealed by metagenomics and culture.</title>
        <authorList>
            <person name="Gilroy R."/>
            <person name="Ravi A."/>
            <person name="Getino M."/>
            <person name="Pursley I."/>
            <person name="Horton D.L."/>
            <person name="Alikhan N.F."/>
            <person name="Baker D."/>
            <person name="Gharbi K."/>
            <person name="Hall N."/>
            <person name="Watson M."/>
            <person name="Adriaenssens E.M."/>
            <person name="Foster-Nyarko E."/>
            <person name="Jarju S."/>
            <person name="Secka A."/>
            <person name="Antonio M."/>
            <person name="Oren A."/>
            <person name="Chaudhuri R.R."/>
            <person name="La Ragione R."/>
            <person name="Hildebrand F."/>
            <person name="Pallen M.J."/>
        </authorList>
    </citation>
    <scope>NUCLEOTIDE SEQUENCE</scope>
    <source>
        <strain evidence="1">ChiHile30-977</strain>
    </source>
</reference>
<evidence type="ECO:0000313" key="1">
    <source>
        <dbReference type="EMBL" id="HIQ63392.1"/>
    </source>
</evidence>
<dbReference type="AlphaFoldDB" id="A0A9D0YWK8"/>
<proteinExistence type="predicted"/>
<comment type="caution">
    <text evidence="1">The sequence shown here is derived from an EMBL/GenBank/DDBJ whole genome shotgun (WGS) entry which is preliminary data.</text>
</comment>